<evidence type="ECO:0000256" key="4">
    <source>
        <dbReference type="PIRSR" id="PIRSR606689-1"/>
    </source>
</evidence>
<dbReference type="FunFam" id="3.40.50.300:FF:000412">
    <property type="entry name" value="ADP-ribosylation factor 1"/>
    <property type="match status" value="1"/>
</dbReference>
<gene>
    <name evidence="7" type="ORF">AMAG_09229</name>
</gene>
<evidence type="ECO:0000313" key="8">
    <source>
        <dbReference type="Proteomes" id="UP000054350"/>
    </source>
</evidence>
<dbReference type="GO" id="GO:0005525">
    <property type="term" value="F:GTP binding"/>
    <property type="evidence" value="ECO:0007669"/>
    <property type="project" value="UniProtKB-KW"/>
</dbReference>
<dbReference type="InterPro" id="IPR006689">
    <property type="entry name" value="Small_GTPase_ARF/SAR"/>
</dbReference>
<dbReference type="GO" id="GO:0046872">
    <property type="term" value="F:metal ion binding"/>
    <property type="evidence" value="ECO:0007669"/>
    <property type="project" value="UniProtKB-KW"/>
</dbReference>
<dbReference type="Gene3D" id="3.40.50.300">
    <property type="entry name" value="P-loop containing nucleotide triphosphate hydrolases"/>
    <property type="match status" value="1"/>
</dbReference>
<dbReference type="Pfam" id="PF00025">
    <property type="entry name" value="Arf"/>
    <property type="match status" value="1"/>
</dbReference>
<feature type="binding site" evidence="5">
    <location>
        <position position="32"/>
    </location>
    <ligand>
        <name>Mg(2+)</name>
        <dbReference type="ChEBI" id="CHEBI:18420"/>
    </ligand>
</feature>
<dbReference type="Proteomes" id="UP000054350">
    <property type="component" value="Unassembled WGS sequence"/>
</dbReference>
<organism evidence="7 8">
    <name type="scientific">Allomyces macrogynus (strain ATCC 38327)</name>
    <name type="common">Allomyces javanicus var. macrogynus</name>
    <dbReference type="NCBI Taxonomy" id="578462"/>
    <lineage>
        <taxon>Eukaryota</taxon>
        <taxon>Fungi</taxon>
        <taxon>Fungi incertae sedis</taxon>
        <taxon>Blastocladiomycota</taxon>
        <taxon>Blastocladiomycetes</taxon>
        <taxon>Blastocladiales</taxon>
        <taxon>Blastocladiaceae</taxon>
        <taxon>Allomyces</taxon>
    </lineage>
</organism>
<dbReference type="SMART" id="SM00177">
    <property type="entry name" value="ARF"/>
    <property type="match status" value="1"/>
</dbReference>
<name>A0A0L0SP67_ALLM3</name>
<dbReference type="SUPFAM" id="SSF52540">
    <property type="entry name" value="P-loop containing nucleoside triphosphate hydrolases"/>
    <property type="match status" value="1"/>
</dbReference>
<dbReference type="OrthoDB" id="10311299at2759"/>
<dbReference type="GO" id="GO:0030010">
    <property type="term" value="P:establishment of cell polarity"/>
    <property type="evidence" value="ECO:0007669"/>
    <property type="project" value="UniProtKB-ARBA"/>
</dbReference>
<keyword evidence="5" id="KW-0460">Magnesium</keyword>
<accession>A0A0L0SP67</accession>
<protein>
    <submittedName>
        <fullName evidence="7">Small GTP-binding protein domain</fullName>
    </submittedName>
</protein>
<dbReference type="VEuPathDB" id="FungiDB:AMAG_09229"/>
<dbReference type="PANTHER" id="PTHR11711">
    <property type="entry name" value="ADP RIBOSYLATION FACTOR-RELATED"/>
    <property type="match status" value="1"/>
</dbReference>
<feature type="binding site" evidence="4">
    <location>
        <begin position="127"/>
        <end position="130"/>
    </location>
    <ligand>
        <name>GTP</name>
        <dbReference type="ChEBI" id="CHEBI:37565"/>
    </ligand>
</feature>
<dbReference type="SMART" id="SM00178">
    <property type="entry name" value="SAR"/>
    <property type="match status" value="1"/>
</dbReference>
<evidence type="ECO:0000256" key="2">
    <source>
        <dbReference type="ARBA" id="ARBA00022741"/>
    </source>
</evidence>
<dbReference type="NCBIfam" id="TIGR00231">
    <property type="entry name" value="small_GTP"/>
    <property type="match status" value="1"/>
</dbReference>
<evidence type="ECO:0000313" key="7">
    <source>
        <dbReference type="EMBL" id="KNE64184.1"/>
    </source>
</evidence>
<evidence type="ECO:0000256" key="1">
    <source>
        <dbReference type="ARBA" id="ARBA00010290"/>
    </source>
</evidence>
<dbReference type="CDD" id="cd00878">
    <property type="entry name" value="Arf_Arl"/>
    <property type="match status" value="1"/>
</dbReference>
<keyword evidence="2 4" id="KW-0547">Nucleotide-binding</keyword>
<dbReference type="InterPro" id="IPR005225">
    <property type="entry name" value="Small_GTP-bd"/>
</dbReference>
<comment type="similarity">
    <text evidence="1 6">Belongs to the small GTPase superfamily. Arf family.</text>
</comment>
<dbReference type="AlphaFoldDB" id="A0A0L0SP67"/>
<feature type="binding site" evidence="4">
    <location>
        <begin position="25"/>
        <end position="32"/>
    </location>
    <ligand>
        <name>GTP</name>
        <dbReference type="ChEBI" id="CHEBI:37565"/>
    </ligand>
</feature>
<feature type="binding site" evidence="5">
    <location>
        <position position="49"/>
    </location>
    <ligand>
        <name>Mg(2+)</name>
        <dbReference type="ChEBI" id="CHEBI:18420"/>
    </ligand>
</feature>
<evidence type="ECO:0000256" key="3">
    <source>
        <dbReference type="ARBA" id="ARBA00023134"/>
    </source>
</evidence>
<keyword evidence="3 4" id="KW-0342">GTP-binding</keyword>
<dbReference type="InterPro" id="IPR024156">
    <property type="entry name" value="Small_GTPase_ARF"/>
</dbReference>
<dbReference type="EMBL" id="GG745344">
    <property type="protein sequence ID" value="KNE64184.1"/>
    <property type="molecule type" value="Genomic_DNA"/>
</dbReference>
<dbReference type="GO" id="GO:0003924">
    <property type="term" value="F:GTPase activity"/>
    <property type="evidence" value="ECO:0007669"/>
    <property type="project" value="InterPro"/>
</dbReference>
<dbReference type="STRING" id="578462.A0A0L0SP67"/>
<reference evidence="8" key="2">
    <citation type="submission" date="2009-11" db="EMBL/GenBank/DDBJ databases">
        <title>The Genome Sequence of Allomyces macrogynus strain ATCC 38327.</title>
        <authorList>
            <consortium name="The Broad Institute Genome Sequencing Platform"/>
            <person name="Russ C."/>
            <person name="Cuomo C."/>
            <person name="Shea T."/>
            <person name="Young S.K."/>
            <person name="Zeng Q."/>
            <person name="Koehrsen M."/>
            <person name="Haas B."/>
            <person name="Borodovsky M."/>
            <person name="Guigo R."/>
            <person name="Alvarado L."/>
            <person name="Berlin A."/>
            <person name="Borenstein D."/>
            <person name="Chen Z."/>
            <person name="Engels R."/>
            <person name="Freedman E."/>
            <person name="Gellesch M."/>
            <person name="Goldberg J."/>
            <person name="Griggs A."/>
            <person name="Gujja S."/>
            <person name="Heiman D."/>
            <person name="Hepburn T."/>
            <person name="Howarth C."/>
            <person name="Jen D."/>
            <person name="Larson L."/>
            <person name="Lewis B."/>
            <person name="Mehta T."/>
            <person name="Park D."/>
            <person name="Pearson M."/>
            <person name="Roberts A."/>
            <person name="Saif S."/>
            <person name="Shenoy N."/>
            <person name="Sisk P."/>
            <person name="Stolte C."/>
            <person name="Sykes S."/>
            <person name="Walk T."/>
            <person name="White J."/>
            <person name="Yandava C."/>
            <person name="Burger G."/>
            <person name="Gray M.W."/>
            <person name="Holland P.W.H."/>
            <person name="King N."/>
            <person name="Lang F.B.F."/>
            <person name="Roger A.J."/>
            <person name="Ruiz-Trillo I."/>
            <person name="Lander E."/>
            <person name="Nusbaum C."/>
        </authorList>
    </citation>
    <scope>NUCLEOTIDE SEQUENCE [LARGE SCALE GENOMIC DNA]</scope>
    <source>
        <strain evidence="8">ATCC 38327</strain>
    </source>
</reference>
<keyword evidence="5" id="KW-0479">Metal-binding</keyword>
<dbReference type="eggNOG" id="KOG0070">
    <property type="taxonomic scope" value="Eukaryota"/>
</dbReference>
<evidence type="ECO:0000256" key="6">
    <source>
        <dbReference type="RuleBase" id="RU003925"/>
    </source>
</evidence>
<dbReference type="PRINTS" id="PR00328">
    <property type="entry name" value="SAR1GTPBP"/>
</dbReference>
<keyword evidence="8" id="KW-1185">Reference proteome</keyword>
<evidence type="ECO:0000256" key="5">
    <source>
        <dbReference type="PIRSR" id="PIRSR606689-2"/>
    </source>
</evidence>
<dbReference type="InterPro" id="IPR027417">
    <property type="entry name" value="P-loop_NTPase"/>
</dbReference>
<sequence length="185" mass="20111">MGQLLSGILSVFSGRKEETRVLMVGLDYAGKTTMLYRLKSGAVVTTIATIGFNVEVVQYGPVSFTVWDVGYQSQTLPLYRHYYEMTSAIMFIVDSTDVARIDEARNVMARVCGDNDLRDVAVLVFANKQDKPDALSADAVADRLEVGKLMQPVHVQAASAVTGDGLEEGMAWLAAVLGEKERAKG</sequence>
<reference evidence="7 8" key="1">
    <citation type="submission" date="2009-11" db="EMBL/GenBank/DDBJ databases">
        <title>Annotation of Allomyces macrogynus ATCC 38327.</title>
        <authorList>
            <consortium name="The Broad Institute Genome Sequencing Platform"/>
            <person name="Russ C."/>
            <person name="Cuomo C."/>
            <person name="Burger G."/>
            <person name="Gray M.W."/>
            <person name="Holland P.W.H."/>
            <person name="King N."/>
            <person name="Lang F.B.F."/>
            <person name="Roger A.J."/>
            <person name="Ruiz-Trillo I."/>
            <person name="Young S.K."/>
            <person name="Zeng Q."/>
            <person name="Gargeya S."/>
            <person name="Fitzgerald M."/>
            <person name="Haas B."/>
            <person name="Abouelleil A."/>
            <person name="Alvarado L."/>
            <person name="Arachchi H.M."/>
            <person name="Berlin A."/>
            <person name="Chapman S.B."/>
            <person name="Gearin G."/>
            <person name="Goldberg J."/>
            <person name="Griggs A."/>
            <person name="Gujja S."/>
            <person name="Hansen M."/>
            <person name="Heiman D."/>
            <person name="Howarth C."/>
            <person name="Larimer J."/>
            <person name="Lui A."/>
            <person name="MacDonald P.J.P."/>
            <person name="McCowen C."/>
            <person name="Montmayeur A."/>
            <person name="Murphy C."/>
            <person name="Neiman D."/>
            <person name="Pearson M."/>
            <person name="Priest M."/>
            <person name="Roberts A."/>
            <person name="Saif S."/>
            <person name="Shea T."/>
            <person name="Sisk P."/>
            <person name="Stolte C."/>
            <person name="Sykes S."/>
            <person name="Wortman J."/>
            <person name="Nusbaum C."/>
            <person name="Birren B."/>
        </authorList>
    </citation>
    <scope>NUCLEOTIDE SEQUENCE [LARGE SCALE GENOMIC DNA]</scope>
    <source>
        <strain evidence="7 8">ATCC 38327</strain>
    </source>
</reference>
<proteinExistence type="inferred from homology"/>
<dbReference type="PROSITE" id="PS51417">
    <property type="entry name" value="ARF"/>
    <property type="match status" value="1"/>
</dbReference>